<protein>
    <recommendedName>
        <fullName evidence="2">HTH marR-type domain-containing protein</fullName>
    </recommendedName>
</protein>
<dbReference type="PANTHER" id="PTHR33164:SF57">
    <property type="entry name" value="MARR-FAMILY TRANSCRIPTIONAL REGULATOR"/>
    <property type="match status" value="1"/>
</dbReference>
<dbReference type="AlphaFoldDB" id="A0A919VCJ6"/>
<dbReference type="Proteomes" id="UP000606172">
    <property type="component" value="Unassembled WGS sequence"/>
</dbReference>
<dbReference type="InterPro" id="IPR039422">
    <property type="entry name" value="MarR/SlyA-like"/>
</dbReference>
<name>A0A919VCJ6_9ACTN</name>
<dbReference type="Pfam" id="PF01047">
    <property type="entry name" value="MarR"/>
    <property type="match status" value="1"/>
</dbReference>
<sequence>MVKLISGRATRMPTPPHPHDDEIETLDRLIIAMLRLRFHLDTTAAGIGLSAPQAHALLRLGEPLRLGEIAGQMHCEPSHITGIADALEQRGLAVRQPDPADRRAKQLIATLEGHELRRKFIAGLLQDMPVLSPLNPADRATLLTLLRTADTTIP</sequence>
<dbReference type="Gene3D" id="1.10.10.10">
    <property type="entry name" value="Winged helix-like DNA-binding domain superfamily/Winged helix DNA-binding domain"/>
    <property type="match status" value="1"/>
</dbReference>
<accession>A0A919VCJ6</accession>
<dbReference type="EMBL" id="BOOW01000020">
    <property type="protein sequence ID" value="GII93199.1"/>
    <property type="molecule type" value="Genomic_DNA"/>
</dbReference>
<evidence type="ECO:0000313" key="4">
    <source>
        <dbReference type="Proteomes" id="UP000606172"/>
    </source>
</evidence>
<dbReference type="InterPro" id="IPR036388">
    <property type="entry name" value="WH-like_DNA-bd_sf"/>
</dbReference>
<comment type="caution">
    <text evidence="3">The sequence shown here is derived from an EMBL/GenBank/DDBJ whole genome shotgun (WGS) entry which is preliminary data.</text>
</comment>
<proteinExistence type="predicted"/>
<dbReference type="InterPro" id="IPR036390">
    <property type="entry name" value="WH_DNA-bd_sf"/>
</dbReference>
<dbReference type="PROSITE" id="PS50995">
    <property type="entry name" value="HTH_MARR_2"/>
    <property type="match status" value="1"/>
</dbReference>
<gene>
    <name evidence="3" type="ORF">Ssi02_34300</name>
</gene>
<feature type="region of interest" description="Disordered" evidence="1">
    <location>
        <begin position="1"/>
        <end position="21"/>
    </location>
</feature>
<evidence type="ECO:0000256" key="1">
    <source>
        <dbReference type="SAM" id="MobiDB-lite"/>
    </source>
</evidence>
<evidence type="ECO:0000259" key="2">
    <source>
        <dbReference type="PROSITE" id="PS50995"/>
    </source>
</evidence>
<dbReference type="GO" id="GO:0006950">
    <property type="term" value="P:response to stress"/>
    <property type="evidence" value="ECO:0007669"/>
    <property type="project" value="TreeGrafter"/>
</dbReference>
<dbReference type="GO" id="GO:0003700">
    <property type="term" value="F:DNA-binding transcription factor activity"/>
    <property type="evidence" value="ECO:0007669"/>
    <property type="project" value="InterPro"/>
</dbReference>
<dbReference type="SMART" id="SM00347">
    <property type="entry name" value="HTH_MARR"/>
    <property type="match status" value="1"/>
</dbReference>
<evidence type="ECO:0000313" key="3">
    <source>
        <dbReference type="EMBL" id="GII93199.1"/>
    </source>
</evidence>
<reference evidence="3" key="1">
    <citation type="submission" date="2021-01" db="EMBL/GenBank/DDBJ databases">
        <title>Whole genome shotgun sequence of Sinosporangium siamense NBRC 109515.</title>
        <authorList>
            <person name="Komaki H."/>
            <person name="Tamura T."/>
        </authorList>
    </citation>
    <scope>NUCLEOTIDE SEQUENCE</scope>
    <source>
        <strain evidence="3">NBRC 109515</strain>
    </source>
</reference>
<feature type="domain" description="HTH marR-type" evidence="2">
    <location>
        <begin position="22"/>
        <end position="151"/>
    </location>
</feature>
<dbReference type="SUPFAM" id="SSF46785">
    <property type="entry name" value="Winged helix' DNA-binding domain"/>
    <property type="match status" value="1"/>
</dbReference>
<dbReference type="PANTHER" id="PTHR33164">
    <property type="entry name" value="TRANSCRIPTIONAL REGULATOR, MARR FAMILY"/>
    <property type="match status" value="1"/>
</dbReference>
<keyword evidence="4" id="KW-1185">Reference proteome</keyword>
<dbReference type="InterPro" id="IPR000835">
    <property type="entry name" value="HTH_MarR-typ"/>
</dbReference>
<organism evidence="3 4">
    <name type="scientific">Sinosporangium siamense</name>
    <dbReference type="NCBI Taxonomy" id="1367973"/>
    <lineage>
        <taxon>Bacteria</taxon>
        <taxon>Bacillati</taxon>
        <taxon>Actinomycetota</taxon>
        <taxon>Actinomycetes</taxon>
        <taxon>Streptosporangiales</taxon>
        <taxon>Streptosporangiaceae</taxon>
        <taxon>Sinosporangium</taxon>
    </lineage>
</organism>